<dbReference type="Pfam" id="PF13340">
    <property type="entry name" value="DUF4096"/>
    <property type="match status" value="1"/>
</dbReference>
<dbReference type="RefSeq" id="WP_195693712.1">
    <property type="nucleotide sequence ID" value="NZ_CP064760.1"/>
</dbReference>
<evidence type="ECO:0000313" key="3">
    <source>
        <dbReference type="EMBL" id="QPE05700.1"/>
    </source>
</evidence>
<dbReference type="InterPro" id="IPR025161">
    <property type="entry name" value="IS402-like_dom"/>
</dbReference>
<dbReference type="GO" id="GO:0003677">
    <property type="term" value="F:DNA binding"/>
    <property type="evidence" value="ECO:0007669"/>
    <property type="project" value="InterPro"/>
</dbReference>
<evidence type="ECO:0000259" key="2">
    <source>
        <dbReference type="Pfam" id="PF13340"/>
    </source>
</evidence>
<dbReference type="GO" id="GO:0006313">
    <property type="term" value="P:DNA transposition"/>
    <property type="evidence" value="ECO:0007669"/>
    <property type="project" value="InterPro"/>
</dbReference>
<feature type="domain" description="Transposase IS4-like" evidence="1">
    <location>
        <begin position="92"/>
        <end position="286"/>
    </location>
</feature>
<proteinExistence type="predicted"/>
<name>A0A7S8N0E3_9MICO</name>
<dbReference type="AlphaFoldDB" id="A0A7S8N0E3"/>
<keyword evidence="4" id="KW-1185">Reference proteome</keyword>
<organism evidence="3 4">
    <name type="scientific">Microbacterium schleiferi</name>
    <dbReference type="NCBI Taxonomy" id="69362"/>
    <lineage>
        <taxon>Bacteria</taxon>
        <taxon>Bacillati</taxon>
        <taxon>Actinomycetota</taxon>
        <taxon>Actinomycetes</taxon>
        <taxon>Micrococcales</taxon>
        <taxon>Microbacteriaceae</taxon>
        <taxon>Microbacterium</taxon>
    </lineage>
</organism>
<protein>
    <submittedName>
        <fullName evidence="3">IS5 family transposase</fullName>
    </submittedName>
</protein>
<dbReference type="Proteomes" id="UP000594480">
    <property type="component" value="Chromosome"/>
</dbReference>
<dbReference type="Pfam" id="PF01609">
    <property type="entry name" value="DDE_Tnp_1"/>
    <property type="match status" value="1"/>
</dbReference>
<dbReference type="InterPro" id="IPR002559">
    <property type="entry name" value="Transposase_11"/>
</dbReference>
<feature type="domain" description="Insertion element IS402-like" evidence="2">
    <location>
        <begin position="6"/>
        <end position="77"/>
    </location>
</feature>
<dbReference type="EMBL" id="CP064760">
    <property type="protein sequence ID" value="QPE05700.1"/>
    <property type="molecule type" value="Genomic_DNA"/>
</dbReference>
<dbReference type="PANTHER" id="PTHR30007">
    <property type="entry name" value="PHP DOMAIN PROTEIN"/>
    <property type="match status" value="1"/>
</dbReference>
<dbReference type="PANTHER" id="PTHR30007:SF1">
    <property type="entry name" value="BLR1914 PROTEIN"/>
    <property type="match status" value="1"/>
</dbReference>
<reference evidence="3 4" key="1">
    <citation type="submission" date="2020-11" db="EMBL/GenBank/DDBJ databases">
        <title>Amino acid is mineralized and recycled by bacteria in oceanic microbiome.</title>
        <authorList>
            <person name="Zheng L.Y."/>
        </authorList>
    </citation>
    <scope>NUCLEOTIDE SEQUENCE [LARGE SCALE GENOMIC DNA]</scope>
    <source>
        <strain evidence="3 4">A32-1</strain>
    </source>
</reference>
<evidence type="ECO:0000259" key="1">
    <source>
        <dbReference type="Pfam" id="PF01609"/>
    </source>
</evidence>
<sequence length="297" mass="33938">MTRQEISDEVWAVMEPLMPTATGRSRPWTDHRLTVEGMAWKYRTGAPWRDVPDRFGKWNSIYKRFNRWAEDGTWERLLAEVQKQADAAGKIDWVVSIDSTIARVHQHGATLARDTGALPNHKNPWFEPPDHGIGRSRGGLTTKLHLVCDGRGRPLGMMITGGNINDTTMMTAVLEDIRVPRDGKGRPRTRPDRVLADKGYPSKANRAWLRDRGIAATIPERDDQIAHRRKKPGRPIDFGDQQQERYKGRNVVERCFNRLKQWRGIAMRSDKLVRTYRAAVSLAATLIWIKSDLINTA</sequence>
<evidence type="ECO:0000313" key="4">
    <source>
        <dbReference type="Proteomes" id="UP000594480"/>
    </source>
</evidence>
<dbReference type="GO" id="GO:0004803">
    <property type="term" value="F:transposase activity"/>
    <property type="evidence" value="ECO:0007669"/>
    <property type="project" value="InterPro"/>
</dbReference>
<dbReference type="NCBIfam" id="NF033580">
    <property type="entry name" value="transpos_IS5_3"/>
    <property type="match status" value="1"/>
</dbReference>
<accession>A0A7S8N0E3</accession>
<gene>
    <name evidence="3" type="ORF">IT882_06875</name>
</gene>
<dbReference type="KEGG" id="msf:IT882_06875"/>